<evidence type="ECO:0000256" key="4">
    <source>
        <dbReference type="ARBA" id="ARBA00023239"/>
    </source>
</evidence>
<proteinExistence type="inferred from homology"/>
<evidence type="ECO:0000259" key="6">
    <source>
        <dbReference type="Pfam" id="PF00155"/>
    </source>
</evidence>
<dbReference type="Pfam" id="PF00155">
    <property type="entry name" value="Aminotran_1_2"/>
    <property type="match status" value="1"/>
</dbReference>
<dbReference type="EC" id="4.4.1.13" evidence="2"/>
<dbReference type="EMBL" id="CAFAAE010000065">
    <property type="protein sequence ID" value="CAB4790872.1"/>
    <property type="molecule type" value="Genomic_DNA"/>
</dbReference>
<dbReference type="InterPro" id="IPR015421">
    <property type="entry name" value="PyrdxlP-dep_Trfase_major"/>
</dbReference>
<dbReference type="Gene3D" id="3.90.1150.10">
    <property type="entry name" value="Aspartate Aminotransferase, domain 1"/>
    <property type="match status" value="1"/>
</dbReference>
<comment type="cofactor">
    <cofactor evidence="1">
        <name>pyridoxal 5'-phosphate</name>
        <dbReference type="ChEBI" id="CHEBI:597326"/>
    </cofactor>
</comment>
<dbReference type="CDD" id="cd00609">
    <property type="entry name" value="AAT_like"/>
    <property type="match status" value="1"/>
</dbReference>
<comment type="similarity">
    <text evidence="5">Belongs to the class-II pyridoxal-phosphate-dependent aminotransferase family. MalY/PatB cystathionine beta-lyase subfamily.</text>
</comment>
<organism evidence="8">
    <name type="scientific">freshwater metagenome</name>
    <dbReference type="NCBI Taxonomy" id="449393"/>
    <lineage>
        <taxon>unclassified sequences</taxon>
        <taxon>metagenomes</taxon>
        <taxon>ecological metagenomes</taxon>
    </lineage>
</organism>
<dbReference type="EMBL" id="CAEZUF010000019">
    <property type="protein sequence ID" value="CAB4587543.1"/>
    <property type="molecule type" value="Genomic_DNA"/>
</dbReference>
<dbReference type="PANTHER" id="PTHR43525:SF2">
    <property type="entry name" value="CYSTATHIONINE BETA-LYASE-RELATED"/>
    <property type="match status" value="1"/>
</dbReference>
<dbReference type="InterPro" id="IPR015422">
    <property type="entry name" value="PyrdxlP-dep_Trfase_small"/>
</dbReference>
<name>A0A6J6X1U2_9ZZZZ</name>
<dbReference type="InterPro" id="IPR004839">
    <property type="entry name" value="Aminotransferase_I/II_large"/>
</dbReference>
<gene>
    <name evidence="7" type="ORF">UFOPK1791_00341</name>
    <name evidence="8" type="ORF">UFOPK2982_00557</name>
</gene>
<evidence type="ECO:0000256" key="1">
    <source>
        <dbReference type="ARBA" id="ARBA00001933"/>
    </source>
</evidence>
<dbReference type="SUPFAM" id="SSF53383">
    <property type="entry name" value="PLP-dependent transferases"/>
    <property type="match status" value="1"/>
</dbReference>
<dbReference type="InterPro" id="IPR015424">
    <property type="entry name" value="PyrdxlP-dep_Trfase"/>
</dbReference>
<dbReference type="AlphaFoldDB" id="A0A6J6X1U2"/>
<protein>
    <recommendedName>
        <fullName evidence="2">cysteine-S-conjugate beta-lyase</fullName>
        <ecNumber evidence="2">4.4.1.13</ecNumber>
    </recommendedName>
</protein>
<feature type="domain" description="Aminotransferase class I/classII large" evidence="6">
    <location>
        <begin position="72"/>
        <end position="387"/>
    </location>
</feature>
<dbReference type="InterPro" id="IPR051798">
    <property type="entry name" value="Class-II_PLP-Dep_Aminotrans"/>
</dbReference>
<evidence type="ECO:0000256" key="2">
    <source>
        <dbReference type="ARBA" id="ARBA00012224"/>
    </source>
</evidence>
<accession>A0A6J6X1U2</accession>
<dbReference type="GO" id="GO:0030170">
    <property type="term" value="F:pyridoxal phosphate binding"/>
    <property type="evidence" value="ECO:0007669"/>
    <property type="project" value="InterPro"/>
</dbReference>
<dbReference type="PANTHER" id="PTHR43525">
    <property type="entry name" value="PROTEIN MALY"/>
    <property type="match status" value="1"/>
</dbReference>
<dbReference type="Gene3D" id="3.40.640.10">
    <property type="entry name" value="Type I PLP-dependent aspartate aminotransferase-like (Major domain)"/>
    <property type="match status" value="1"/>
</dbReference>
<sequence>MKILYPSSVSEIKISVPPLAKLQSRWSEKWRAFDPEILPMPFAVMDYELAAPIKATLTSLIENSDAGYLGKIPELPEGLAHFAKARWGWDINPAQVKIAPDVGVGVIEIARLVTKPGDKILINTPVYYNFYNWITELHCTLVDAPLKENNLRYELDFAAIEASYATGVKVHIICNPHNPVGALFTKAELAELAELAKKYGVLIASDEIHAPLVYQENPFTPFLAASETAREVGIAFLSATKAFNIAGLKCAQIVAQSDQMLKITERLPLAVHSRASLFGAVASSVAYKECGPWLDAVIVELDSSRKYLKELIDKTKLNIKYREPDASYFGWLDLRELHLEGDIANRFISEGKIAVAPGNYYGPSGTGFIRINFATSRELIAEAVTRIAKTLT</sequence>
<keyword evidence="3" id="KW-0663">Pyridoxal phosphate</keyword>
<evidence type="ECO:0000256" key="5">
    <source>
        <dbReference type="ARBA" id="ARBA00037974"/>
    </source>
</evidence>
<dbReference type="GO" id="GO:0047804">
    <property type="term" value="F:cysteine-S-conjugate beta-lyase activity"/>
    <property type="evidence" value="ECO:0007669"/>
    <property type="project" value="UniProtKB-EC"/>
</dbReference>
<keyword evidence="4" id="KW-0456">Lyase</keyword>
<evidence type="ECO:0000256" key="3">
    <source>
        <dbReference type="ARBA" id="ARBA00022898"/>
    </source>
</evidence>
<evidence type="ECO:0000313" key="8">
    <source>
        <dbReference type="EMBL" id="CAB4790872.1"/>
    </source>
</evidence>
<evidence type="ECO:0000313" key="7">
    <source>
        <dbReference type="EMBL" id="CAB4587543.1"/>
    </source>
</evidence>
<reference evidence="8" key="1">
    <citation type="submission" date="2020-05" db="EMBL/GenBank/DDBJ databases">
        <authorList>
            <person name="Chiriac C."/>
            <person name="Salcher M."/>
            <person name="Ghai R."/>
            <person name="Kavagutti S V."/>
        </authorList>
    </citation>
    <scope>NUCLEOTIDE SEQUENCE</scope>
</reference>